<dbReference type="STRING" id="252474.B1A74_09290"/>
<dbReference type="AlphaFoldDB" id="A0A1V2ZXL7"/>
<feature type="compositionally biased region" description="Basic and acidic residues" evidence="1">
    <location>
        <begin position="47"/>
        <end position="63"/>
    </location>
</feature>
<name>A0A1V2ZXL7_9GAMM</name>
<evidence type="ECO:0000313" key="4">
    <source>
        <dbReference type="Proteomes" id="UP000189177"/>
    </source>
</evidence>
<gene>
    <name evidence="3" type="ORF">B1A74_09290</name>
</gene>
<keyword evidence="4" id="KW-1185">Reference proteome</keyword>
<evidence type="ECO:0000313" key="3">
    <source>
        <dbReference type="EMBL" id="OOC09806.1"/>
    </source>
</evidence>
<dbReference type="EMBL" id="MUZR01000035">
    <property type="protein sequence ID" value="OOC09806.1"/>
    <property type="molecule type" value="Genomic_DNA"/>
</dbReference>
<feature type="domain" description="DUF4124" evidence="2">
    <location>
        <begin position="30"/>
        <end position="67"/>
    </location>
</feature>
<dbReference type="RefSeq" id="WP_077244463.1">
    <property type="nucleotide sequence ID" value="NZ_MUZR01000035.1"/>
</dbReference>
<feature type="compositionally biased region" description="Acidic residues" evidence="1">
    <location>
        <begin position="89"/>
        <end position="113"/>
    </location>
</feature>
<comment type="caution">
    <text evidence="3">The sequence shown here is derived from an EMBL/GenBank/DDBJ whole genome shotgun (WGS) entry which is preliminary data.</text>
</comment>
<dbReference type="InterPro" id="IPR025392">
    <property type="entry name" value="DUF4124"/>
</dbReference>
<dbReference type="Proteomes" id="UP000189177">
    <property type="component" value="Unassembled WGS sequence"/>
</dbReference>
<dbReference type="Pfam" id="PF13511">
    <property type="entry name" value="DUF4124"/>
    <property type="match status" value="1"/>
</dbReference>
<feature type="region of interest" description="Disordered" evidence="1">
    <location>
        <begin position="47"/>
        <end position="125"/>
    </location>
</feature>
<proteinExistence type="predicted"/>
<dbReference type="OrthoDB" id="7062774at2"/>
<organism evidence="3 4">
    <name type="scientific">Thioalkalivibrio halophilus</name>
    <dbReference type="NCBI Taxonomy" id="252474"/>
    <lineage>
        <taxon>Bacteria</taxon>
        <taxon>Pseudomonadati</taxon>
        <taxon>Pseudomonadota</taxon>
        <taxon>Gammaproteobacteria</taxon>
        <taxon>Chromatiales</taxon>
        <taxon>Ectothiorhodospiraceae</taxon>
        <taxon>Thioalkalivibrio</taxon>
    </lineage>
</organism>
<accession>A0A1V2ZXL7</accession>
<evidence type="ECO:0000259" key="2">
    <source>
        <dbReference type="Pfam" id="PF13511"/>
    </source>
</evidence>
<feature type="compositionally biased region" description="Basic and acidic residues" evidence="1">
    <location>
        <begin position="74"/>
        <end position="88"/>
    </location>
</feature>
<protein>
    <recommendedName>
        <fullName evidence="2">DUF4124 domain-containing protein</fullName>
    </recommendedName>
</protein>
<evidence type="ECO:0000256" key="1">
    <source>
        <dbReference type="SAM" id="MobiDB-lite"/>
    </source>
</evidence>
<reference evidence="3 4" key="1">
    <citation type="submission" date="2017-02" db="EMBL/GenBank/DDBJ databases">
        <title>Genomic diversity within the haloalkaliphilic genus Thioalkalivibrio.</title>
        <authorList>
            <person name="Ahn A.-C."/>
            <person name="Meier-Kolthoff J."/>
            <person name="Overmars L."/>
            <person name="Richter M."/>
            <person name="Woyke T."/>
            <person name="Sorokin D.Y."/>
            <person name="Muyzer G."/>
        </authorList>
    </citation>
    <scope>NUCLEOTIDE SEQUENCE [LARGE SCALE GENOMIC DNA]</scope>
    <source>
        <strain evidence="3 4">HL17</strain>
    </source>
</reference>
<sequence>MGKARRLMTPRASLAGLVALAIAGAPGIGVLASTEVHRWVDEDGVVHFSDEAPGDGRSERIEVQEPMGAVPLENAREILERPIRRPGEDPTDDDPEEDAAADEEADEEDETSIEDVPVPVELVDF</sequence>